<feature type="region of interest" description="Disordered" evidence="9">
    <location>
        <begin position="284"/>
        <end position="326"/>
    </location>
</feature>
<keyword evidence="4" id="KW-0479">Metal-binding</keyword>
<organism evidence="11 12">
    <name type="scientific">Rhamnella rubrinervis</name>
    <dbReference type="NCBI Taxonomy" id="2594499"/>
    <lineage>
        <taxon>Eukaryota</taxon>
        <taxon>Viridiplantae</taxon>
        <taxon>Streptophyta</taxon>
        <taxon>Embryophyta</taxon>
        <taxon>Tracheophyta</taxon>
        <taxon>Spermatophyta</taxon>
        <taxon>Magnoliopsida</taxon>
        <taxon>eudicotyledons</taxon>
        <taxon>Gunneridae</taxon>
        <taxon>Pentapetalae</taxon>
        <taxon>rosids</taxon>
        <taxon>fabids</taxon>
        <taxon>Rosales</taxon>
        <taxon>Rhamnaceae</taxon>
        <taxon>rhamnoid group</taxon>
        <taxon>Rhamneae</taxon>
        <taxon>Rhamnella</taxon>
    </lineage>
</organism>
<keyword evidence="6" id="KW-0833">Ubl conjugation pathway</keyword>
<feature type="compositionally biased region" description="Gly residues" evidence="9">
    <location>
        <begin position="289"/>
        <end position="300"/>
    </location>
</feature>
<feature type="region of interest" description="Disordered" evidence="9">
    <location>
        <begin position="242"/>
        <end position="262"/>
    </location>
</feature>
<dbReference type="EMBL" id="VOIH02000002">
    <property type="protein sequence ID" value="KAF3452645.1"/>
    <property type="molecule type" value="Genomic_DNA"/>
</dbReference>
<evidence type="ECO:0000256" key="4">
    <source>
        <dbReference type="ARBA" id="ARBA00022723"/>
    </source>
</evidence>
<dbReference type="SUPFAM" id="SSF57850">
    <property type="entry name" value="RING/U-box"/>
    <property type="match status" value="1"/>
</dbReference>
<dbReference type="PANTHER" id="PTHR15710:SF187">
    <property type="entry name" value="RING-TYPE E3 UBIQUITIN TRANSFERASE"/>
    <property type="match status" value="1"/>
</dbReference>
<dbReference type="InterPro" id="IPR013083">
    <property type="entry name" value="Znf_RING/FYVE/PHD"/>
</dbReference>
<evidence type="ECO:0000256" key="9">
    <source>
        <dbReference type="SAM" id="MobiDB-lite"/>
    </source>
</evidence>
<evidence type="ECO:0000256" key="7">
    <source>
        <dbReference type="ARBA" id="ARBA00022833"/>
    </source>
</evidence>
<dbReference type="GO" id="GO:0008270">
    <property type="term" value="F:zinc ion binding"/>
    <property type="evidence" value="ECO:0007669"/>
    <property type="project" value="UniProtKB-KW"/>
</dbReference>
<evidence type="ECO:0000256" key="6">
    <source>
        <dbReference type="ARBA" id="ARBA00022786"/>
    </source>
</evidence>
<dbReference type="FunFam" id="3.30.40.10:FF:000022">
    <property type="entry name" value="E3 ubiquitin-protein ligase RING1-like"/>
    <property type="match status" value="1"/>
</dbReference>
<comment type="caution">
    <text evidence="11">The sequence shown here is derived from an EMBL/GenBank/DDBJ whole genome shotgun (WGS) entry which is preliminary data.</text>
</comment>
<dbReference type="Gene3D" id="3.30.40.10">
    <property type="entry name" value="Zinc/RING finger domain, C3HC4 (zinc finger)"/>
    <property type="match status" value="1"/>
</dbReference>
<name>A0A8K0MP92_9ROSA</name>
<dbReference type="Proteomes" id="UP000796880">
    <property type="component" value="Unassembled WGS sequence"/>
</dbReference>
<keyword evidence="3" id="KW-0808">Transferase</keyword>
<dbReference type="InterPro" id="IPR039525">
    <property type="entry name" value="RNF126-like_zinc-ribbon"/>
</dbReference>
<accession>A0A8K0MP92</accession>
<dbReference type="GO" id="GO:0016567">
    <property type="term" value="P:protein ubiquitination"/>
    <property type="evidence" value="ECO:0007669"/>
    <property type="project" value="TreeGrafter"/>
</dbReference>
<gene>
    <name evidence="11" type="ORF">FNV43_RR03078</name>
</gene>
<dbReference type="AlphaFoldDB" id="A0A8K0MP92"/>
<dbReference type="Pfam" id="PF14369">
    <property type="entry name" value="Zn_ribbon_19"/>
    <property type="match status" value="1"/>
</dbReference>
<keyword evidence="12" id="KW-1185">Reference proteome</keyword>
<dbReference type="GO" id="GO:0061630">
    <property type="term" value="F:ubiquitin protein ligase activity"/>
    <property type="evidence" value="ECO:0007669"/>
    <property type="project" value="UniProtKB-EC"/>
</dbReference>
<feature type="compositionally biased region" description="Polar residues" evidence="9">
    <location>
        <begin position="247"/>
        <end position="259"/>
    </location>
</feature>
<evidence type="ECO:0000259" key="10">
    <source>
        <dbReference type="PROSITE" id="PS50089"/>
    </source>
</evidence>
<evidence type="ECO:0000256" key="8">
    <source>
        <dbReference type="PROSITE-ProRule" id="PRU00175"/>
    </source>
</evidence>
<dbReference type="Pfam" id="PF13639">
    <property type="entry name" value="zf-RING_2"/>
    <property type="match status" value="1"/>
</dbReference>
<evidence type="ECO:0000313" key="12">
    <source>
        <dbReference type="Proteomes" id="UP000796880"/>
    </source>
</evidence>
<keyword evidence="5 8" id="KW-0863">Zinc-finger</keyword>
<keyword evidence="7" id="KW-0862">Zinc</keyword>
<comment type="catalytic activity">
    <reaction evidence="1">
        <text>S-ubiquitinyl-[E2 ubiquitin-conjugating enzyme]-L-cysteine + [acceptor protein]-L-lysine = [E2 ubiquitin-conjugating enzyme]-L-cysteine + N(6)-ubiquitinyl-[acceptor protein]-L-lysine.</text>
        <dbReference type="EC" id="2.3.2.27"/>
    </reaction>
</comment>
<dbReference type="PROSITE" id="PS50089">
    <property type="entry name" value="ZF_RING_2"/>
    <property type="match status" value="1"/>
</dbReference>
<protein>
    <recommendedName>
        <fullName evidence="2">RING-type E3 ubiquitin transferase</fullName>
        <ecNumber evidence="2">2.3.2.27</ecNumber>
    </recommendedName>
</protein>
<dbReference type="PANTHER" id="PTHR15710">
    <property type="entry name" value="E3 UBIQUITIN-PROTEIN LIGASE PRAJA"/>
    <property type="match status" value="1"/>
</dbReference>
<evidence type="ECO:0000256" key="1">
    <source>
        <dbReference type="ARBA" id="ARBA00000900"/>
    </source>
</evidence>
<sequence length="326" mass="35349">MSSATITTTSTDPMERQTYWCHECDMSVSLRPSSSLLCPHCLGNFLELMDSLSPSSYPHLLFPSSQSLPLDSSDDNPFPSGSGDDNYLLDSPYLHRLVQHLSTHTSSDEYYPNNYTSPTSSIPASEAAIDAIPTVKITGSLLSVDPLLFCAVCKDQFVLDVEAKQLPCKHLYHSDCILPWLAHHSTCPVCRFQLPIKNGRRSSSVMMMGPTPLRFGEVMTGDEDWFGYGSTLRYMARRLRVSGGNGDSQQQNSTFSPTQMAEAEVEMDTGLVVARTSSVETVSSWPVEGGAGFNGSGGREMGASGRANEDVDAPMSDAKVSSSSVS</sequence>
<proteinExistence type="predicted"/>
<evidence type="ECO:0000256" key="2">
    <source>
        <dbReference type="ARBA" id="ARBA00012483"/>
    </source>
</evidence>
<evidence type="ECO:0000313" key="11">
    <source>
        <dbReference type="EMBL" id="KAF3452645.1"/>
    </source>
</evidence>
<evidence type="ECO:0000256" key="3">
    <source>
        <dbReference type="ARBA" id="ARBA00022679"/>
    </source>
</evidence>
<reference evidence="11" key="1">
    <citation type="submission" date="2020-03" db="EMBL/GenBank/DDBJ databases">
        <title>A high-quality chromosome-level genome assembly of a woody plant with both climbing and erect habits, Rhamnella rubrinervis.</title>
        <authorList>
            <person name="Lu Z."/>
            <person name="Yang Y."/>
            <person name="Zhu X."/>
            <person name="Sun Y."/>
        </authorList>
    </citation>
    <scope>NUCLEOTIDE SEQUENCE</scope>
    <source>
        <strain evidence="11">BYM</strain>
        <tissue evidence="11">Leaf</tissue>
    </source>
</reference>
<dbReference type="OrthoDB" id="8062037at2759"/>
<evidence type="ECO:0000256" key="5">
    <source>
        <dbReference type="ARBA" id="ARBA00022771"/>
    </source>
</evidence>
<dbReference type="EC" id="2.3.2.27" evidence="2"/>
<dbReference type="InterPro" id="IPR001841">
    <property type="entry name" value="Znf_RING"/>
</dbReference>
<dbReference type="SMART" id="SM00184">
    <property type="entry name" value="RING"/>
    <property type="match status" value="1"/>
</dbReference>
<dbReference type="GO" id="GO:0005737">
    <property type="term" value="C:cytoplasm"/>
    <property type="evidence" value="ECO:0007669"/>
    <property type="project" value="TreeGrafter"/>
</dbReference>
<feature type="domain" description="RING-type" evidence="10">
    <location>
        <begin position="150"/>
        <end position="191"/>
    </location>
</feature>